<accession>A0A1G8QLR9</accession>
<dbReference type="PANTHER" id="PTHR42949:SF3">
    <property type="entry name" value="ANAEROBIC GLYCEROL-3-PHOSPHATE DEHYDROGENASE SUBUNIT B"/>
    <property type="match status" value="1"/>
</dbReference>
<dbReference type="CDD" id="cd19946">
    <property type="entry name" value="GlpA-like_Fer2_BFD-like"/>
    <property type="match status" value="1"/>
</dbReference>
<dbReference type="GO" id="GO:0016491">
    <property type="term" value="F:oxidoreductase activity"/>
    <property type="evidence" value="ECO:0007669"/>
    <property type="project" value="UniProtKB-KW"/>
</dbReference>
<dbReference type="PANTHER" id="PTHR42949">
    <property type="entry name" value="ANAEROBIC GLYCEROL-3-PHOSPHATE DEHYDROGENASE SUBUNIT B"/>
    <property type="match status" value="1"/>
</dbReference>
<protein>
    <submittedName>
        <fullName evidence="4">NADPH-dependent 2,4-dienoyl-CoA reductase, sulfur reductase</fullName>
    </submittedName>
</protein>
<dbReference type="Pfam" id="PF07992">
    <property type="entry name" value="Pyr_redox_2"/>
    <property type="match status" value="1"/>
</dbReference>
<evidence type="ECO:0000259" key="2">
    <source>
        <dbReference type="Pfam" id="PF07992"/>
    </source>
</evidence>
<evidence type="ECO:0000313" key="5">
    <source>
        <dbReference type="Proteomes" id="UP000199093"/>
    </source>
</evidence>
<name>A0A1G8QLR9_9RHOB</name>
<sequence>MTSQHDILIVGAGPAGMAAAVQMAELGLAPLVVDEQALPGGQIWRASEAARSDSLRAALGPDYAEGQARIARFRASGVAYLPGTRLWHLEPGFQVFMSKEGAAFSRKYRAVLLATGAQERPVAIPGWTLPGVMTVGAAQILLKTSAQIPDAPVWIAGSGPLPLLYMRQLLALGGRIAGYLDTTPRGQAGRVLPHALAALRGRSDLLKGLKWMRALQAEGFPWLRGVRDLRALGQERVESIAYTTADGVTHQKPASLVLLHEGVVPSIHATLAMNCDHDWSDAQGCFVPRTDEFGMTSVEGLYLAGDGAGIAGALAAEARGRIAALGIAQRLGVGSPDPALRSARRALDQRTAARPVIDALYPPPEAEIPDETVLCRCEELTAGDIRAAAKLHRGGPNQIKAYTRCGMGPCQGRQCGYGVNRILSEEYGQSRGETGFFRIRPPLKPVTLGELAALEEGREAP</sequence>
<dbReference type="InterPro" id="IPR041854">
    <property type="entry name" value="BFD-like_2Fe2S-bd_dom_sf"/>
</dbReference>
<dbReference type="RefSeq" id="WP_089849424.1">
    <property type="nucleotide sequence ID" value="NZ_FNEJ01000016.1"/>
</dbReference>
<dbReference type="Gene3D" id="3.50.50.60">
    <property type="entry name" value="FAD/NAD(P)-binding domain"/>
    <property type="match status" value="3"/>
</dbReference>
<dbReference type="AlphaFoldDB" id="A0A1G8QLR9"/>
<dbReference type="STRING" id="555512.SAMN04487993_101668"/>
<dbReference type="EMBL" id="FNEJ01000016">
    <property type="protein sequence ID" value="SDJ05702.1"/>
    <property type="molecule type" value="Genomic_DNA"/>
</dbReference>
<dbReference type="InterPro" id="IPR051691">
    <property type="entry name" value="Metab_Enz_Cyan_OpOx_G3PDH"/>
</dbReference>
<gene>
    <name evidence="4" type="ORF">SAMN04487993_101668</name>
</gene>
<dbReference type="PRINTS" id="PR00368">
    <property type="entry name" value="FADPNR"/>
</dbReference>
<evidence type="ECO:0000256" key="1">
    <source>
        <dbReference type="ARBA" id="ARBA00023002"/>
    </source>
</evidence>
<dbReference type="Pfam" id="PF17806">
    <property type="entry name" value="SO_alpha_A3"/>
    <property type="match status" value="1"/>
</dbReference>
<dbReference type="Gene3D" id="1.10.10.1100">
    <property type="entry name" value="BFD-like [2Fe-2S]-binding domain"/>
    <property type="match status" value="1"/>
</dbReference>
<organism evidence="4 5">
    <name type="scientific">Salipiger marinus</name>
    <dbReference type="NCBI Taxonomy" id="555512"/>
    <lineage>
        <taxon>Bacteria</taxon>
        <taxon>Pseudomonadati</taxon>
        <taxon>Pseudomonadota</taxon>
        <taxon>Alphaproteobacteria</taxon>
        <taxon>Rhodobacterales</taxon>
        <taxon>Roseobacteraceae</taxon>
        <taxon>Salipiger</taxon>
    </lineage>
</organism>
<dbReference type="PIRSF" id="PIRSF037495">
    <property type="entry name" value="Opine_OX_OoxA/HcnB"/>
    <property type="match status" value="1"/>
</dbReference>
<keyword evidence="1" id="KW-0560">Oxidoreductase</keyword>
<dbReference type="SUPFAM" id="SSF51905">
    <property type="entry name" value="FAD/NAD(P)-binding domain"/>
    <property type="match status" value="1"/>
</dbReference>
<dbReference type="OrthoDB" id="9801699at2"/>
<evidence type="ECO:0000259" key="3">
    <source>
        <dbReference type="Pfam" id="PF17806"/>
    </source>
</evidence>
<feature type="domain" description="FAD/NAD(P)-binding" evidence="2">
    <location>
        <begin position="6"/>
        <end position="318"/>
    </location>
</feature>
<reference evidence="4 5" key="1">
    <citation type="submission" date="2016-10" db="EMBL/GenBank/DDBJ databases">
        <authorList>
            <person name="de Groot N.N."/>
        </authorList>
    </citation>
    <scope>NUCLEOTIDE SEQUENCE [LARGE SCALE GENOMIC DNA]</scope>
    <source>
        <strain evidence="4 5">DSM 26424</strain>
    </source>
</reference>
<dbReference type="PRINTS" id="PR00469">
    <property type="entry name" value="PNDRDTASEII"/>
</dbReference>
<dbReference type="InterPro" id="IPR017224">
    <property type="entry name" value="Opine_Oxase_asu/HCN_bsu"/>
</dbReference>
<dbReference type="InterPro" id="IPR041117">
    <property type="entry name" value="SoxA_A3"/>
</dbReference>
<keyword evidence="5" id="KW-1185">Reference proteome</keyword>
<dbReference type="Proteomes" id="UP000199093">
    <property type="component" value="Unassembled WGS sequence"/>
</dbReference>
<dbReference type="InterPro" id="IPR036188">
    <property type="entry name" value="FAD/NAD-bd_sf"/>
</dbReference>
<proteinExistence type="predicted"/>
<feature type="domain" description="SoxA A3" evidence="3">
    <location>
        <begin position="378"/>
        <end position="453"/>
    </location>
</feature>
<evidence type="ECO:0000313" key="4">
    <source>
        <dbReference type="EMBL" id="SDJ05702.1"/>
    </source>
</evidence>
<dbReference type="InterPro" id="IPR023753">
    <property type="entry name" value="FAD/NAD-binding_dom"/>
</dbReference>